<evidence type="ECO:0000313" key="5">
    <source>
        <dbReference type="RefSeq" id="XP_050555962.1"/>
    </source>
</evidence>
<keyword evidence="2" id="KW-0732">Signal</keyword>
<evidence type="ECO:0000256" key="1">
    <source>
        <dbReference type="SAM" id="MobiDB-lite"/>
    </source>
</evidence>
<accession>A0A9R0DZD7</accession>
<proteinExistence type="predicted"/>
<dbReference type="RefSeq" id="XP_050555959.1">
    <property type="nucleotide sequence ID" value="XM_050700002.1"/>
</dbReference>
<keyword evidence="3" id="KW-1185">Reference proteome</keyword>
<evidence type="ECO:0000256" key="2">
    <source>
        <dbReference type="SAM" id="SignalP"/>
    </source>
</evidence>
<feature type="region of interest" description="Disordered" evidence="1">
    <location>
        <begin position="239"/>
        <end position="269"/>
    </location>
</feature>
<dbReference type="RefSeq" id="XP_050555962.1">
    <property type="nucleotide sequence ID" value="XM_050700005.1"/>
</dbReference>
<dbReference type="AlphaFoldDB" id="A0A9R0DZD7"/>
<sequence>MRSTGIVRAVTFGVLLICCSAYPYEDIILSGHKARVYDVEGYTPHVPVTSSSLLRQSSKTIFTKYPLADYTTDNNLRYGNTNSRGPPHQVVPSHQQSRGVQQHPIQHQHNAQDPVAQLPPHLVRRQPQSQHIARAPGAQLPPHLVHQQPQHHAPAAQLPPHLVHQQQPQYHAPVAQSPPHLVHQRQPQHHAPAAQLPPHLVHQRQPLQPVPAAQLPPHLVHQRQPLHHAPVAQLPPHLVHQRQPPYPKHQGNPQQPPRYQSPHAPQQQRYPQLMNRSIVEDNSLHEPQEIHHEMSLPHIASRYYEYIDALNSEFDD</sequence>
<feature type="region of interest" description="Disordered" evidence="1">
    <location>
        <begin position="74"/>
        <end position="111"/>
    </location>
</feature>
<organism evidence="3 4">
    <name type="scientific">Spodoptera frugiperda</name>
    <name type="common">Fall armyworm</name>
    <dbReference type="NCBI Taxonomy" id="7108"/>
    <lineage>
        <taxon>Eukaryota</taxon>
        <taxon>Metazoa</taxon>
        <taxon>Ecdysozoa</taxon>
        <taxon>Arthropoda</taxon>
        <taxon>Hexapoda</taxon>
        <taxon>Insecta</taxon>
        <taxon>Pterygota</taxon>
        <taxon>Neoptera</taxon>
        <taxon>Endopterygota</taxon>
        <taxon>Lepidoptera</taxon>
        <taxon>Glossata</taxon>
        <taxon>Ditrysia</taxon>
        <taxon>Noctuoidea</taxon>
        <taxon>Noctuidae</taxon>
        <taxon>Amphipyrinae</taxon>
        <taxon>Spodoptera</taxon>
    </lineage>
</organism>
<protein>
    <submittedName>
        <fullName evidence="4">Uncharacterized protein LOC118268932 isoform X13</fullName>
    </submittedName>
    <submittedName>
        <fullName evidence="5">Uncharacterized protein LOC118268932 isoform X14</fullName>
    </submittedName>
</protein>
<evidence type="ECO:0000313" key="3">
    <source>
        <dbReference type="Proteomes" id="UP000829999"/>
    </source>
</evidence>
<feature type="compositionally biased region" description="Polar residues" evidence="1">
    <location>
        <begin position="74"/>
        <end position="84"/>
    </location>
</feature>
<feature type="region of interest" description="Disordered" evidence="1">
    <location>
        <begin position="163"/>
        <end position="191"/>
    </location>
</feature>
<feature type="signal peptide" evidence="2">
    <location>
        <begin position="1"/>
        <end position="21"/>
    </location>
</feature>
<gene>
    <name evidence="4 5" type="primary">LOC118268932</name>
</gene>
<name>A0A9R0DZD7_SPOFR</name>
<dbReference type="GeneID" id="118268932"/>
<feature type="chain" id="PRO_5044700649" evidence="2">
    <location>
        <begin position="22"/>
        <end position="316"/>
    </location>
</feature>
<evidence type="ECO:0000313" key="4">
    <source>
        <dbReference type="RefSeq" id="XP_050555959.1"/>
    </source>
</evidence>
<feature type="compositionally biased region" description="Polar residues" evidence="1">
    <location>
        <begin position="92"/>
        <end position="111"/>
    </location>
</feature>
<dbReference type="Proteomes" id="UP000829999">
    <property type="component" value="Chromosome 2"/>
</dbReference>
<reference evidence="4 5" key="1">
    <citation type="submission" date="2025-04" db="UniProtKB">
        <authorList>
            <consortium name="RefSeq"/>
        </authorList>
    </citation>
    <scope>IDENTIFICATION</scope>
    <source>
        <tissue evidence="4 5">Whole larval tissue</tissue>
    </source>
</reference>